<keyword evidence="5" id="KW-1185">Reference proteome</keyword>
<dbReference type="InterPro" id="IPR014720">
    <property type="entry name" value="dsRBD_dom"/>
</dbReference>
<dbReference type="EMBL" id="JAGFBS010000009">
    <property type="protein sequence ID" value="KAG6377369.1"/>
    <property type="molecule type" value="Genomic_DNA"/>
</dbReference>
<evidence type="ECO:0000256" key="2">
    <source>
        <dbReference type="SAM" id="MobiDB-lite"/>
    </source>
</evidence>
<evidence type="ECO:0000259" key="3">
    <source>
        <dbReference type="PROSITE" id="PS50137"/>
    </source>
</evidence>
<organism evidence="4 5">
    <name type="scientific">Boletus reticuloceps</name>
    <dbReference type="NCBI Taxonomy" id="495285"/>
    <lineage>
        <taxon>Eukaryota</taxon>
        <taxon>Fungi</taxon>
        <taxon>Dikarya</taxon>
        <taxon>Basidiomycota</taxon>
        <taxon>Agaricomycotina</taxon>
        <taxon>Agaricomycetes</taxon>
        <taxon>Agaricomycetidae</taxon>
        <taxon>Boletales</taxon>
        <taxon>Boletineae</taxon>
        <taxon>Boletaceae</taxon>
        <taxon>Boletoideae</taxon>
        <taxon>Boletus</taxon>
    </lineage>
</organism>
<feature type="region of interest" description="Disordered" evidence="2">
    <location>
        <begin position="1"/>
        <end position="50"/>
    </location>
</feature>
<evidence type="ECO:0000313" key="5">
    <source>
        <dbReference type="Proteomes" id="UP000683000"/>
    </source>
</evidence>
<feature type="compositionally biased region" description="Basic and acidic residues" evidence="2">
    <location>
        <begin position="86"/>
        <end position="95"/>
    </location>
</feature>
<feature type="region of interest" description="Disordered" evidence="2">
    <location>
        <begin position="78"/>
        <end position="103"/>
    </location>
</feature>
<feature type="domain" description="DRBM" evidence="3">
    <location>
        <begin position="1"/>
        <end position="26"/>
    </location>
</feature>
<keyword evidence="1" id="KW-0694">RNA-binding</keyword>
<comment type="caution">
    <text evidence="4">The sequence shown here is derived from an EMBL/GenBank/DDBJ whole genome shotgun (WGS) entry which is preliminary data.</text>
</comment>
<dbReference type="GO" id="GO:0003723">
    <property type="term" value="F:RNA binding"/>
    <property type="evidence" value="ECO:0007669"/>
    <property type="project" value="UniProtKB-UniRule"/>
</dbReference>
<feature type="compositionally biased region" description="Low complexity" evidence="2">
    <location>
        <begin position="14"/>
        <end position="23"/>
    </location>
</feature>
<dbReference type="AlphaFoldDB" id="A0A8I2YSN7"/>
<name>A0A8I2YSN7_9AGAM</name>
<reference evidence="4" key="1">
    <citation type="submission" date="2021-03" db="EMBL/GenBank/DDBJ databases">
        <title>Evolutionary innovations through gain and loss of genes in the ectomycorrhizal Boletales.</title>
        <authorList>
            <person name="Wu G."/>
            <person name="Miyauchi S."/>
            <person name="Morin E."/>
            <person name="Yang Z.-L."/>
            <person name="Xu J."/>
            <person name="Martin F.M."/>
        </authorList>
    </citation>
    <scope>NUCLEOTIDE SEQUENCE</scope>
    <source>
        <strain evidence="4">BR01</strain>
    </source>
</reference>
<dbReference type="PROSITE" id="PS50137">
    <property type="entry name" value="DS_RBD"/>
    <property type="match status" value="1"/>
</dbReference>
<sequence>MARGSGPTRDAAKESAAARALSRLPPPCPALGHSNAPPGQSTTRRGALRAERCSAAADGVIIKPWTSQVSCWRAPYQAGGLGSRSDSGKEVKTTVHDQVQTRHSCTLTRHLKLQRESSHHTLVPLPPH</sequence>
<protein>
    <recommendedName>
        <fullName evidence="3">DRBM domain-containing protein</fullName>
    </recommendedName>
</protein>
<evidence type="ECO:0000256" key="1">
    <source>
        <dbReference type="PROSITE-ProRule" id="PRU00266"/>
    </source>
</evidence>
<evidence type="ECO:0000313" key="4">
    <source>
        <dbReference type="EMBL" id="KAG6377369.1"/>
    </source>
</evidence>
<dbReference type="Proteomes" id="UP000683000">
    <property type="component" value="Unassembled WGS sequence"/>
</dbReference>
<gene>
    <name evidence="4" type="ORF">JVT61DRAFT_15165</name>
</gene>
<proteinExistence type="predicted"/>
<accession>A0A8I2YSN7</accession>